<gene>
    <name evidence="3" type="ORF">FOZ76_08115</name>
</gene>
<protein>
    <submittedName>
        <fullName evidence="3">Amidohydrolase family protein</fullName>
    </submittedName>
</protein>
<accession>A0A556AWM0</accession>
<keyword evidence="3" id="KW-0378">Hydrolase</keyword>
<dbReference type="Proteomes" id="UP000318405">
    <property type="component" value="Unassembled WGS sequence"/>
</dbReference>
<dbReference type="InterPro" id="IPR032466">
    <property type="entry name" value="Metal_Hydrolase"/>
</dbReference>
<dbReference type="OrthoDB" id="9787654at2"/>
<organism evidence="3 4">
    <name type="scientific">Verticiella sediminum</name>
    <dbReference type="NCBI Taxonomy" id="1247510"/>
    <lineage>
        <taxon>Bacteria</taxon>
        <taxon>Pseudomonadati</taxon>
        <taxon>Pseudomonadota</taxon>
        <taxon>Betaproteobacteria</taxon>
        <taxon>Burkholderiales</taxon>
        <taxon>Alcaligenaceae</taxon>
        <taxon>Verticiella</taxon>
    </lineage>
</organism>
<dbReference type="GO" id="GO:0016787">
    <property type="term" value="F:hydrolase activity"/>
    <property type="evidence" value="ECO:0007669"/>
    <property type="project" value="UniProtKB-KW"/>
</dbReference>
<keyword evidence="4" id="KW-1185">Reference proteome</keyword>
<name>A0A556AWM0_9BURK</name>
<dbReference type="RefSeq" id="WP_143947646.1">
    <property type="nucleotide sequence ID" value="NZ_BAABMB010000002.1"/>
</dbReference>
<dbReference type="AlphaFoldDB" id="A0A556AWM0"/>
<evidence type="ECO:0000259" key="2">
    <source>
        <dbReference type="Pfam" id="PF04909"/>
    </source>
</evidence>
<dbReference type="PANTHER" id="PTHR43569:SF1">
    <property type="entry name" value="BLL3371 PROTEIN"/>
    <property type="match status" value="1"/>
</dbReference>
<reference evidence="3 4" key="1">
    <citation type="submission" date="2019-07" db="EMBL/GenBank/DDBJ databases">
        <title>Qingshengfaniella alkalisoli gen. nov., sp. nov., isolated from saline soil.</title>
        <authorList>
            <person name="Xu L."/>
            <person name="Huang X.-X."/>
            <person name="Sun J.-Q."/>
        </authorList>
    </citation>
    <scope>NUCLEOTIDE SEQUENCE [LARGE SCALE GENOMIC DNA]</scope>
    <source>
        <strain evidence="3 4">DSM 27279</strain>
    </source>
</reference>
<dbReference type="Gene3D" id="3.20.20.140">
    <property type="entry name" value="Metal-dependent hydrolases"/>
    <property type="match status" value="1"/>
</dbReference>
<proteinExistence type="inferred from homology"/>
<feature type="domain" description="Amidohydrolase-related" evidence="2">
    <location>
        <begin position="69"/>
        <end position="336"/>
    </location>
</feature>
<comment type="caution">
    <text evidence="3">The sequence shown here is derived from an EMBL/GenBank/DDBJ whole genome shotgun (WGS) entry which is preliminary data.</text>
</comment>
<evidence type="ECO:0000313" key="4">
    <source>
        <dbReference type="Proteomes" id="UP000318405"/>
    </source>
</evidence>
<dbReference type="SUPFAM" id="SSF51556">
    <property type="entry name" value="Metallo-dependent hydrolases"/>
    <property type="match status" value="1"/>
</dbReference>
<dbReference type="EMBL" id="VLTJ01000013">
    <property type="protein sequence ID" value="TSH96785.1"/>
    <property type="molecule type" value="Genomic_DNA"/>
</dbReference>
<dbReference type="PANTHER" id="PTHR43569">
    <property type="entry name" value="AMIDOHYDROLASE"/>
    <property type="match status" value="1"/>
</dbReference>
<evidence type="ECO:0000313" key="3">
    <source>
        <dbReference type="EMBL" id="TSH96785.1"/>
    </source>
</evidence>
<comment type="similarity">
    <text evidence="1">Belongs to the metallo-dependent hydrolases superfamily.</text>
</comment>
<dbReference type="Pfam" id="PF04909">
    <property type="entry name" value="Amidohydro_2"/>
    <property type="match status" value="1"/>
</dbReference>
<dbReference type="InterPro" id="IPR052350">
    <property type="entry name" value="Metallo-dep_Lactonases"/>
</dbReference>
<dbReference type="InterPro" id="IPR006680">
    <property type="entry name" value="Amidohydro-rel"/>
</dbReference>
<evidence type="ECO:0000256" key="1">
    <source>
        <dbReference type="ARBA" id="ARBA00038310"/>
    </source>
</evidence>
<sequence length="340" mass="37821">MNKVPPFKKLLEGRNEEILEPQIEILDAQHHLFDRPHLRYMLQEYLNDVNAGHRIVGSVYIETQSMARPDGPEELRPVGEVEFANGVAATARSGIYGACRVAASIVGFVDMTTGDRAAITLDACAAVVPQRFKGVRHIAMSHPDESVLRFLTHRPPPDLLKSPGFHAAFKHVSKRGLSFDATVLHHQLPEVGELAAAFPDTMIVLDHAGLATAIPDKAGSQAEAFQEWRANMQALSRHENVFCKISGLGTSYWGFGFIEREAPVGYRELAEAWKPYVETAIELFGANRSMMGSNYPNDGRSCGFVPLWNALKYIVRDYSLSEKAALFRDTAQRVYRVDLQ</sequence>